<organism evidence="1 2">
    <name type="scientific">Dysosmobacter segnis</name>
    <dbReference type="NCBI Taxonomy" id="2763042"/>
    <lineage>
        <taxon>Bacteria</taxon>
        <taxon>Bacillati</taxon>
        <taxon>Bacillota</taxon>
        <taxon>Clostridia</taxon>
        <taxon>Eubacteriales</taxon>
        <taxon>Oscillospiraceae</taxon>
        <taxon>Dysosmobacter</taxon>
    </lineage>
</organism>
<sequence>MLKNIFLDLDDTILNFTAGEAKALSQTLREAGIEPTVAILDRYHIINTAHWELLEEGRLTRDEVLVQRFEQLFRELGVDHSGKAISERYEVLLSRQHDFMPGAEQLLKDLSSRYDLYLASNGAAAVQNPRLDDAGLRPYFKGIFISEEMGADKPSKAFFDACFAAIPGFRLEETVMVGDSLTSDIRGGSNAGLRTVWFNLLGKEPRADIRPSYTIHALSELLPLLASTQ</sequence>
<dbReference type="AlphaFoldDB" id="A0A923MHS6"/>
<dbReference type="Gene3D" id="1.10.150.240">
    <property type="entry name" value="Putative phosphatase, domain 2"/>
    <property type="match status" value="1"/>
</dbReference>
<dbReference type="Proteomes" id="UP000620327">
    <property type="component" value="Unassembled WGS sequence"/>
</dbReference>
<dbReference type="Pfam" id="PF00702">
    <property type="entry name" value="Hydrolase"/>
    <property type="match status" value="1"/>
</dbReference>
<dbReference type="NCBIfam" id="TIGR02254">
    <property type="entry name" value="YjjG_YfnB"/>
    <property type="match status" value="1"/>
</dbReference>
<reference evidence="1" key="1">
    <citation type="submission" date="2020-08" db="EMBL/GenBank/DDBJ databases">
        <title>Genome public.</title>
        <authorList>
            <person name="Liu C."/>
            <person name="Sun Q."/>
        </authorList>
    </citation>
    <scope>NUCLEOTIDE SEQUENCE</scope>
    <source>
        <strain evidence="1">BX15</strain>
    </source>
</reference>
<dbReference type="SFLD" id="SFLDS00003">
    <property type="entry name" value="Haloacid_Dehalogenase"/>
    <property type="match status" value="1"/>
</dbReference>
<dbReference type="GO" id="GO:0008253">
    <property type="term" value="F:5'-nucleotidase activity"/>
    <property type="evidence" value="ECO:0007669"/>
    <property type="project" value="InterPro"/>
</dbReference>
<name>A0A923MHS6_9FIRM</name>
<keyword evidence="2" id="KW-1185">Reference proteome</keyword>
<dbReference type="InterPro" id="IPR023198">
    <property type="entry name" value="PGP-like_dom2"/>
</dbReference>
<dbReference type="RefSeq" id="WP_187014061.1">
    <property type="nucleotide sequence ID" value="NZ_JACOQI010000003.1"/>
</dbReference>
<dbReference type="PANTHER" id="PTHR47478:SF1">
    <property type="entry name" value="PYRIMIDINE 5'-NUCLEOTIDASE YJJG"/>
    <property type="match status" value="1"/>
</dbReference>
<dbReference type="PANTHER" id="PTHR47478">
    <property type="match status" value="1"/>
</dbReference>
<proteinExistence type="predicted"/>
<dbReference type="SUPFAM" id="SSF56784">
    <property type="entry name" value="HAD-like"/>
    <property type="match status" value="1"/>
</dbReference>
<comment type="caution">
    <text evidence="1">The sequence shown here is derived from an EMBL/GenBank/DDBJ whole genome shotgun (WGS) entry which is preliminary data.</text>
</comment>
<dbReference type="InterPro" id="IPR006439">
    <property type="entry name" value="HAD-SF_hydro_IA"/>
</dbReference>
<evidence type="ECO:0000313" key="1">
    <source>
        <dbReference type="EMBL" id="MBC5769719.1"/>
    </source>
</evidence>
<gene>
    <name evidence="1" type="ORF">H8Z83_05190</name>
</gene>
<dbReference type="InterPro" id="IPR023214">
    <property type="entry name" value="HAD_sf"/>
</dbReference>
<dbReference type="InterPro" id="IPR036412">
    <property type="entry name" value="HAD-like_sf"/>
</dbReference>
<protein>
    <submittedName>
        <fullName evidence="1">Noncanonical pyrimidine nucleotidase, YjjG family</fullName>
    </submittedName>
</protein>
<dbReference type="SFLD" id="SFLDG01129">
    <property type="entry name" value="C1.5:_HAD__Beta-PGM__Phosphata"/>
    <property type="match status" value="1"/>
</dbReference>
<dbReference type="EMBL" id="JACOQI010000003">
    <property type="protein sequence ID" value="MBC5769719.1"/>
    <property type="molecule type" value="Genomic_DNA"/>
</dbReference>
<dbReference type="NCBIfam" id="TIGR01549">
    <property type="entry name" value="HAD-SF-IA-v1"/>
    <property type="match status" value="1"/>
</dbReference>
<dbReference type="CDD" id="cd04305">
    <property type="entry name" value="HAD_Neu5Ac-Pase_like"/>
    <property type="match status" value="1"/>
</dbReference>
<dbReference type="InterPro" id="IPR011951">
    <property type="entry name" value="HAD-SF_hydro_IA_YjjG/PynA"/>
</dbReference>
<dbReference type="Gene3D" id="3.40.50.1000">
    <property type="entry name" value="HAD superfamily/HAD-like"/>
    <property type="match status" value="1"/>
</dbReference>
<accession>A0A923MHS6</accession>
<dbReference type="InterPro" id="IPR052550">
    <property type="entry name" value="Pyrimidine_5'-ntase_YjjG"/>
</dbReference>
<evidence type="ECO:0000313" key="2">
    <source>
        <dbReference type="Proteomes" id="UP000620327"/>
    </source>
</evidence>